<dbReference type="PANTHER" id="PTHR33164">
    <property type="entry name" value="TRANSCRIPTIONAL REGULATOR, MARR FAMILY"/>
    <property type="match status" value="1"/>
</dbReference>
<sequence>MNLEQAIKQNTFSEGQRLGLNLIYTFNWIKNQQKLYFSQFDITAQQYNVLRILRGNYPNVYSTSDIRERMLDKMSDASRIVDRLLLKNLVERKTNRKDKRLVDVRISEKGIKVLSSMDATIEKHVQKPFENLTIEEQKTLDQLLDKMRG</sequence>
<dbReference type="EMBL" id="UOES01000200">
    <property type="protein sequence ID" value="VAW27240.1"/>
    <property type="molecule type" value="Genomic_DNA"/>
</dbReference>
<feature type="domain" description="HTH marR-type" evidence="1">
    <location>
        <begin position="1"/>
        <end position="149"/>
    </location>
</feature>
<organism evidence="2">
    <name type="scientific">hydrothermal vent metagenome</name>
    <dbReference type="NCBI Taxonomy" id="652676"/>
    <lineage>
        <taxon>unclassified sequences</taxon>
        <taxon>metagenomes</taxon>
        <taxon>ecological metagenomes</taxon>
    </lineage>
</organism>
<dbReference type="SMART" id="SM00347">
    <property type="entry name" value="HTH_MARR"/>
    <property type="match status" value="1"/>
</dbReference>
<evidence type="ECO:0000259" key="1">
    <source>
        <dbReference type="PROSITE" id="PS50995"/>
    </source>
</evidence>
<proteinExistence type="predicted"/>
<dbReference type="PROSITE" id="PS50995">
    <property type="entry name" value="HTH_MARR_2"/>
    <property type="match status" value="1"/>
</dbReference>
<protein>
    <submittedName>
        <fullName evidence="2">Transcriptional regulator, MarR family</fullName>
    </submittedName>
</protein>
<dbReference type="InterPro" id="IPR000835">
    <property type="entry name" value="HTH_MarR-typ"/>
</dbReference>
<gene>
    <name evidence="2" type="ORF">MNBD_BACTEROID06-1277</name>
</gene>
<dbReference type="GO" id="GO:0003700">
    <property type="term" value="F:DNA-binding transcription factor activity"/>
    <property type="evidence" value="ECO:0007669"/>
    <property type="project" value="InterPro"/>
</dbReference>
<dbReference type="AlphaFoldDB" id="A0A3B0UDQ5"/>
<dbReference type="InterPro" id="IPR039422">
    <property type="entry name" value="MarR/SlyA-like"/>
</dbReference>
<dbReference type="PANTHER" id="PTHR33164:SF43">
    <property type="entry name" value="HTH-TYPE TRANSCRIPTIONAL REPRESSOR YETL"/>
    <property type="match status" value="1"/>
</dbReference>
<reference evidence="2" key="1">
    <citation type="submission" date="2018-06" db="EMBL/GenBank/DDBJ databases">
        <authorList>
            <person name="Zhirakovskaya E."/>
        </authorList>
    </citation>
    <scope>NUCLEOTIDE SEQUENCE</scope>
</reference>
<evidence type="ECO:0000313" key="2">
    <source>
        <dbReference type="EMBL" id="VAW27240.1"/>
    </source>
</evidence>
<dbReference type="Pfam" id="PF12802">
    <property type="entry name" value="MarR_2"/>
    <property type="match status" value="1"/>
</dbReference>
<dbReference type="InterPro" id="IPR036390">
    <property type="entry name" value="WH_DNA-bd_sf"/>
</dbReference>
<dbReference type="Gene3D" id="1.10.10.10">
    <property type="entry name" value="Winged helix-like DNA-binding domain superfamily/Winged helix DNA-binding domain"/>
    <property type="match status" value="1"/>
</dbReference>
<dbReference type="GO" id="GO:0006950">
    <property type="term" value="P:response to stress"/>
    <property type="evidence" value="ECO:0007669"/>
    <property type="project" value="TreeGrafter"/>
</dbReference>
<dbReference type="SUPFAM" id="SSF46785">
    <property type="entry name" value="Winged helix' DNA-binding domain"/>
    <property type="match status" value="1"/>
</dbReference>
<name>A0A3B0UDQ5_9ZZZZ</name>
<dbReference type="InterPro" id="IPR036388">
    <property type="entry name" value="WH-like_DNA-bd_sf"/>
</dbReference>
<accession>A0A3B0UDQ5</accession>
<dbReference type="PRINTS" id="PR00598">
    <property type="entry name" value="HTHMARR"/>
</dbReference>